<dbReference type="EMBL" id="HBIU01036447">
    <property type="protein sequence ID" value="CAE0637977.1"/>
    <property type="molecule type" value="Transcribed_RNA"/>
</dbReference>
<gene>
    <name evidence="2" type="ORF">HAKA00212_LOCUS16754</name>
</gene>
<keyword evidence="1" id="KW-0732">Signal</keyword>
<protein>
    <recommendedName>
        <fullName evidence="3">Phytase-like domain-containing protein</fullName>
    </recommendedName>
</protein>
<accession>A0A7S4DAL8</accession>
<dbReference type="AlphaFoldDB" id="A0A7S4DAL8"/>
<name>A0A7S4DAL8_HETAK</name>
<evidence type="ECO:0000256" key="1">
    <source>
        <dbReference type="SAM" id="SignalP"/>
    </source>
</evidence>
<proteinExistence type="predicted"/>
<evidence type="ECO:0000313" key="2">
    <source>
        <dbReference type="EMBL" id="CAE0637977.1"/>
    </source>
</evidence>
<reference evidence="2" key="1">
    <citation type="submission" date="2021-01" db="EMBL/GenBank/DDBJ databases">
        <authorList>
            <person name="Corre E."/>
            <person name="Pelletier E."/>
            <person name="Niang G."/>
            <person name="Scheremetjew M."/>
            <person name="Finn R."/>
            <person name="Kale V."/>
            <person name="Holt S."/>
            <person name="Cochrane G."/>
            <person name="Meng A."/>
            <person name="Brown T."/>
            <person name="Cohen L."/>
        </authorList>
    </citation>
    <scope>NUCLEOTIDE SEQUENCE</scope>
    <source>
        <strain evidence="2">CCMP3107</strain>
    </source>
</reference>
<evidence type="ECO:0008006" key="3">
    <source>
        <dbReference type="Google" id="ProtNLM"/>
    </source>
</evidence>
<feature type="chain" id="PRO_5031326058" description="Phytase-like domain-containing protein" evidence="1">
    <location>
        <begin position="25"/>
        <end position="392"/>
    </location>
</feature>
<feature type="signal peptide" evidence="1">
    <location>
        <begin position="1"/>
        <end position="24"/>
    </location>
</feature>
<sequence>MNMKSKAIVVGIVLLGSFALLAAAFNGPAVGENSLDLKSSSPKDICKVKTYAGSVLQRAYESPMFALFEDTKSQTKFETSDIIRAGGNLYAICDSSWAISKLSMSLPNYSPENVQIGNPLQSLDGDTEDSGFEGIFAPPPVDASGNFLPAWDPSKDPLYVVRESIDTSGGTDSSDSGDSDSADREYHAVVEKVFLNATDPNVGYSVQESCPTVYQFEGDSKGLEGATMVRGVDGAEYILGLCEGNYCAEGDKGKDRGNGRVIVLKKTEGACSWDTVRLMEIPKSADFQDYSAISISWSGRIAITSQEESQVWIGEFTSFDSLLFDPVNTEFGEGKVYNFPRDDNCEVVYCNIEGIHWINDNMLVAASDKMKKSSQDWRCFDKDQSIHVFVLP</sequence>
<organism evidence="2">
    <name type="scientific">Heterosigma akashiwo</name>
    <name type="common">Chromophytic alga</name>
    <name type="synonym">Heterosigma carterae</name>
    <dbReference type="NCBI Taxonomy" id="2829"/>
    <lineage>
        <taxon>Eukaryota</taxon>
        <taxon>Sar</taxon>
        <taxon>Stramenopiles</taxon>
        <taxon>Ochrophyta</taxon>
        <taxon>Raphidophyceae</taxon>
        <taxon>Chattonellales</taxon>
        <taxon>Chattonellaceae</taxon>
        <taxon>Heterosigma</taxon>
    </lineage>
</organism>